<evidence type="ECO:0000256" key="1">
    <source>
        <dbReference type="ARBA" id="ARBA00022722"/>
    </source>
</evidence>
<comment type="similarity">
    <text evidence="10">Belongs to the RecC family.</text>
</comment>
<dbReference type="Pfam" id="PF17946">
    <property type="entry name" value="RecC_C"/>
    <property type="match status" value="1"/>
</dbReference>
<gene>
    <name evidence="10 12" type="primary">recC</name>
    <name evidence="12" type="ORF">ACFFIT_10040</name>
</gene>
<proteinExistence type="inferred from homology"/>
<dbReference type="NCBIfam" id="TIGR01450">
    <property type="entry name" value="recC"/>
    <property type="match status" value="1"/>
</dbReference>
<keyword evidence="1 10" id="KW-0540">Nuclease</keyword>
<keyword evidence="8 10" id="KW-0238">DNA-binding</keyword>
<sequence>MLTIYHSNKLDVLKSLMAYIMDTSPLSSPFEKEIVVVQSQGMAKWLQIELSKELGILANVEFPLPSGFFWRLFNQLVLENNTQNEVTFDKLTITWWVMKVLPSLLSLPEFNTIARYLQEDDDQNKKHQLALKCADVFDHYLVYRPHWMLEWEKGQRIDGIGEVQDWQAILWQTIIQTMAKEHGSSLLNHRASMYGDLVKLLEQTSIETLNLPKRIFICGICTLPPLSINVLEALGKHIDVHIMYTNPSRHYWADLQTTTNVLKNRIRSRKSVSSKYKNFAFNESEYVKIQDNGVINALAVDLESTHPLLANWGKLAKEQLYQFAELTYVQEIDAFVEESNQTVLGQLKADILHLQNRQKLGVTLEELSTSQTKVLIDEKDDSISLHVCHSMVREVEVLQDYLLAQFEQNKSLEPKDVIVMVSDITLYAPYILAIFGNAPSSRYLPFSIADRSVKSTHSLIELTTQLLHLPKTRFTVEEVLRLISSPALLKKFDMSSDELEQITYWIEKTHIYWGRDDEWVQAQELPAVGQYTWRFGLERMLLGLLKNSESGIWQEKLAYDGGQMVPQLLGKFCELIEALMQWQDRLSGEFILSEWQLLFNEMLDDLVSVDKEDTAILLMLIDAWNRVIQVGSVMNYEEPITLNLLVDAWLMNLENTSSNQPFLAGKINFCTLMPMRSIPFKQVCLLGMSESLYPRKVVNISFDLMKYSQQIGDRSRRDDDKYLFLESILSAEQKIYISYVGISIATNEEKNPSMVVNELLDYLTQSYVIEPYRTLNLDASKLKMRDYFITVHPRVPYSLDNFLISAQENNEPSQHNKVTYLSFAKEWFELLKNDTSLSEFNQSIHFPESELNEIINLDNLVRFYSQPVDYFFKVVLGLYFNEQSSKFQTVEPFQTPDSLEFYELKKYAFDYLMAGKTEEDISSILKAQGGLPANAAANKAVSKILKSVRDLHLELTQRFNLDREILSAKQVNMEINLSKAQLFKWMNDLDEKNEQLKQILPLDKDLSLFERIEGWLVTYKEHGLVEWRVGSYSAKYYFTFWIKHLLYCLCLDEFTRIQYEQEGYYSTMIGVESKKNEIQIKQFRYIDKNSAALELLKLIKYFYLGHKDICFCLPDSCAAIAIENGKKQKNGNDADNLNDEVFQISMHDNDKKNVYVKRVLEQSSQEVQEEIDNKLHYFSGAIFSTLFEYLEK</sequence>
<dbReference type="Pfam" id="PF04257">
    <property type="entry name" value="Exonuc_V_gamma"/>
    <property type="match status" value="1"/>
</dbReference>
<dbReference type="GO" id="GO:0008854">
    <property type="term" value="F:exodeoxyribonuclease V activity"/>
    <property type="evidence" value="ECO:0007669"/>
    <property type="project" value="UniProtKB-EC"/>
</dbReference>
<dbReference type="Proteomes" id="UP001589758">
    <property type="component" value="Unassembled WGS sequence"/>
</dbReference>
<keyword evidence="13" id="KW-1185">Reference proteome</keyword>
<comment type="miscellaneous">
    <text evidence="10">In the RecBCD complex, RecB has a slow 3'-5' helicase, an exonuclease activity and loads RecA onto ssDNA, RecD has a fast 5'-3' helicase activity, while RecC stimulates the ATPase and processivity of the RecB helicase and contributes to recognition of the Chi site.</text>
</comment>
<evidence type="ECO:0000256" key="6">
    <source>
        <dbReference type="ARBA" id="ARBA00022839"/>
    </source>
</evidence>
<dbReference type="SUPFAM" id="SSF52980">
    <property type="entry name" value="Restriction endonuclease-like"/>
    <property type="match status" value="1"/>
</dbReference>
<accession>A0ABV6CE72</accession>
<keyword evidence="4 10" id="KW-0378">Hydrolase</keyword>
<keyword evidence="2 10" id="KW-0547">Nucleotide-binding</keyword>
<keyword evidence="3 10" id="KW-0227">DNA damage</keyword>
<evidence type="ECO:0000256" key="3">
    <source>
        <dbReference type="ARBA" id="ARBA00022763"/>
    </source>
</evidence>
<dbReference type="Gene3D" id="3.40.50.10930">
    <property type="match status" value="1"/>
</dbReference>
<dbReference type="InterPro" id="IPR041500">
    <property type="entry name" value="RecC_C"/>
</dbReference>
<dbReference type="InterPro" id="IPR011335">
    <property type="entry name" value="Restrct_endonuc-II-like"/>
</dbReference>
<keyword evidence="5 10" id="KW-0347">Helicase</keyword>
<dbReference type="Gene3D" id="1.10.10.160">
    <property type="match status" value="1"/>
</dbReference>
<dbReference type="HAMAP" id="MF_01486">
    <property type="entry name" value="RecC"/>
    <property type="match status" value="1"/>
</dbReference>
<dbReference type="RefSeq" id="WP_385877525.1">
    <property type="nucleotide sequence ID" value="NZ_JBHLXE010000100.1"/>
</dbReference>
<evidence type="ECO:0000256" key="2">
    <source>
        <dbReference type="ARBA" id="ARBA00022741"/>
    </source>
</evidence>
<keyword evidence="6 10" id="KW-0269">Exonuclease</keyword>
<dbReference type="InterPro" id="IPR027417">
    <property type="entry name" value="P-loop_NTPase"/>
</dbReference>
<evidence type="ECO:0000313" key="12">
    <source>
        <dbReference type="EMBL" id="MFC0180415.1"/>
    </source>
</evidence>
<protein>
    <recommendedName>
        <fullName evidence="10">RecBCD enzyme subunit RecC</fullName>
    </recommendedName>
    <alternativeName>
        <fullName evidence="10">Exonuclease V subunit RecC</fullName>
        <shortName evidence="10">ExoV subunit RecC</shortName>
    </alternativeName>
    <alternativeName>
        <fullName evidence="10">Helicase/nuclease RecBCD subunit RecC</fullName>
    </alternativeName>
</protein>
<name>A0ABV6CE72_9GAMM</name>
<evidence type="ECO:0000256" key="8">
    <source>
        <dbReference type="ARBA" id="ARBA00023125"/>
    </source>
</evidence>
<reference evidence="12 13" key="1">
    <citation type="submission" date="2024-09" db="EMBL/GenBank/DDBJ databases">
        <authorList>
            <person name="Sun Q."/>
            <person name="Mori K."/>
        </authorList>
    </citation>
    <scope>NUCLEOTIDE SEQUENCE [LARGE SCALE GENOMIC DNA]</scope>
    <source>
        <strain evidence="12 13">CCM 8545</strain>
    </source>
</reference>
<evidence type="ECO:0000256" key="4">
    <source>
        <dbReference type="ARBA" id="ARBA00022801"/>
    </source>
</evidence>
<keyword evidence="7 10" id="KW-0067">ATP-binding</keyword>
<evidence type="ECO:0000313" key="13">
    <source>
        <dbReference type="Proteomes" id="UP001589758"/>
    </source>
</evidence>
<organism evidence="12 13">
    <name type="scientific">Thorsellia kenyensis</name>
    <dbReference type="NCBI Taxonomy" id="1549888"/>
    <lineage>
        <taxon>Bacteria</taxon>
        <taxon>Pseudomonadati</taxon>
        <taxon>Pseudomonadota</taxon>
        <taxon>Gammaproteobacteria</taxon>
        <taxon>Enterobacterales</taxon>
        <taxon>Thorselliaceae</taxon>
        <taxon>Thorsellia</taxon>
    </lineage>
</organism>
<dbReference type="Gene3D" id="3.40.50.300">
    <property type="entry name" value="P-loop containing nucleotide triphosphate hydrolases"/>
    <property type="match status" value="1"/>
</dbReference>
<evidence type="ECO:0000256" key="7">
    <source>
        <dbReference type="ARBA" id="ARBA00022840"/>
    </source>
</evidence>
<evidence type="ECO:0000256" key="10">
    <source>
        <dbReference type="HAMAP-Rule" id="MF_01486"/>
    </source>
</evidence>
<feature type="domain" description="RecC C-terminal" evidence="11">
    <location>
        <begin position="855"/>
        <end position="1121"/>
    </location>
</feature>
<evidence type="ECO:0000256" key="9">
    <source>
        <dbReference type="ARBA" id="ARBA00023204"/>
    </source>
</evidence>
<evidence type="ECO:0000259" key="11">
    <source>
        <dbReference type="Pfam" id="PF17946"/>
    </source>
</evidence>
<comment type="subunit">
    <text evidence="10">Heterotrimer of RecB, RecC and RecD. All subunits contribute to DNA-binding.</text>
</comment>
<dbReference type="InterPro" id="IPR013986">
    <property type="entry name" value="DExx_box_DNA_helicase_dom_sf"/>
</dbReference>
<dbReference type="Gene3D" id="1.10.486.10">
    <property type="entry name" value="PCRA, domain 4"/>
    <property type="match status" value="1"/>
</dbReference>
<evidence type="ECO:0000256" key="5">
    <source>
        <dbReference type="ARBA" id="ARBA00022806"/>
    </source>
</evidence>
<comment type="function">
    <text evidence="10">A helicase/nuclease that prepares dsDNA breaks (DSB) for recombinational DNA repair. Binds to DSBs and unwinds DNA via a highly rapid and processive ATP-dependent bidirectional helicase activity. Unwinds dsDNA until it encounters a Chi (crossover hotspot instigator) sequence from the 3' direction. Cuts ssDNA a few nucleotides 3' to the Chi site. The properties and activities of the enzyme are changed at Chi. The Chi-altered holoenzyme produces a long 3'-ssDNA overhang and facilitates RecA-binding to the ssDNA for homologous DNA recombination and repair. Holoenzyme degrades any linearized DNA that is unable to undergo homologous recombination. In the holoenzyme this subunit recognizes the wild-type Chi sequence, and when added to isolated RecB increases its ATP-dependent helicase processivity.</text>
</comment>
<keyword evidence="9 10" id="KW-0234">DNA repair</keyword>
<dbReference type="EMBL" id="JBHLXE010000100">
    <property type="protein sequence ID" value="MFC0180415.1"/>
    <property type="molecule type" value="Genomic_DNA"/>
</dbReference>
<dbReference type="PANTHER" id="PTHR30591">
    <property type="entry name" value="RECBCD ENZYME SUBUNIT RECC"/>
    <property type="match status" value="1"/>
</dbReference>
<dbReference type="InterPro" id="IPR006697">
    <property type="entry name" value="RecC"/>
</dbReference>
<dbReference type="PIRSF" id="PIRSF000980">
    <property type="entry name" value="RecC"/>
    <property type="match status" value="1"/>
</dbReference>
<dbReference type="PANTHER" id="PTHR30591:SF1">
    <property type="entry name" value="RECBCD ENZYME SUBUNIT RECC"/>
    <property type="match status" value="1"/>
</dbReference>
<comment type="caution">
    <text evidence="12">The sequence shown here is derived from an EMBL/GenBank/DDBJ whole genome shotgun (WGS) entry which is preliminary data.</text>
</comment>
<dbReference type="SUPFAM" id="SSF52540">
    <property type="entry name" value="P-loop containing nucleoside triphosphate hydrolases"/>
    <property type="match status" value="2"/>
</dbReference>